<dbReference type="EMBL" id="RZGK01000017">
    <property type="protein sequence ID" value="KAF9692799.1"/>
    <property type="molecule type" value="Genomic_DNA"/>
</dbReference>
<reference evidence="12" key="1">
    <citation type="submission" date="2018-12" db="EMBL/GenBank/DDBJ databases">
        <authorList>
            <person name="Syme R.A."/>
            <person name="Farfan-Caceres L."/>
            <person name="Lichtenzveig J."/>
        </authorList>
    </citation>
    <scope>NUCLEOTIDE SEQUENCE</scope>
    <source>
        <strain evidence="12">Al4</strain>
    </source>
</reference>
<comment type="catalytic activity">
    <reaction evidence="8">
        <text>L-threonyl-[protein] + ATP = O-phospho-L-threonyl-[protein] + ADP + H(+)</text>
        <dbReference type="Rhea" id="RHEA:46608"/>
        <dbReference type="Rhea" id="RHEA-COMP:11060"/>
        <dbReference type="Rhea" id="RHEA-COMP:11605"/>
        <dbReference type="ChEBI" id="CHEBI:15378"/>
        <dbReference type="ChEBI" id="CHEBI:30013"/>
        <dbReference type="ChEBI" id="CHEBI:30616"/>
        <dbReference type="ChEBI" id="CHEBI:61977"/>
        <dbReference type="ChEBI" id="CHEBI:456216"/>
        <dbReference type="EC" id="2.7.11.1"/>
    </reaction>
</comment>
<organism evidence="12 13">
    <name type="scientific">Ascochyta lentis</name>
    <dbReference type="NCBI Taxonomy" id="205686"/>
    <lineage>
        <taxon>Eukaryota</taxon>
        <taxon>Fungi</taxon>
        <taxon>Dikarya</taxon>
        <taxon>Ascomycota</taxon>
        <taxon>Pezizomycotina</taxon>
        <taxon>Dothideomycetes</taxon>
        <taxon>Pleosporomycetidae</taxon>
        <taxon>Pleosporales</taxon>
        <taxon>Pleosporineae</taxon>
        <taxon>Didymellaceae</taxon>
        <taxon>Ascochyta</taxon>
    </lineage>
</organism>
<evidence type="ECO:0000313" key="12">
    <source>
        <dbReference type="EMBL" id="KAF9692799.1"/>
    </source>
</evidence>
<protein>
    <recommendedName>
        <fullName evidence="5">EKC/KEOPS complex subunit BUD32</fullName>
        <ecNumber evidence="3">2.7.11.1</ecNumber>
    </recommendedName>
    <alternativeName>
        <fullName evidence="6 7">Atypical Serine/threonine protein kinase BUD32</fullName>
    </alternativeName>
    <alternativeName>
        <fullName evidence="4">EKC/KEOPS complex subunit bud32</fullName>
    </alternativeName>
</protein>
<sequence>MPLDSPPCVFADSTNLDPTHSENCEDTGGDWGIPGNNTKHHSSPTPSATQSGFNFESSWGTGPPVEIPTYNTHFTVFSSMDQRSGETHYLLSSNRGFLFHGHHPTKEWKAIQAIHGDGTEFACLPMEAVPANLLFPDHEPWMRKFTGDEADPDIFIKSQAFLAKTRYGSDHHARATYQEILRCEAIAPSPHANLARYLGVQTKMIGGEERVVGIAYQRYSMDLYHFVMMKRLLLPRHIDLIMQGIERGMRHLHGLGLVHCDLRPTNVFVTFGEERDEDEGVVLKEVVIGDFDASVKIGEEVSLKRACNGWWPPNMEWNAKAEECIDQWCLDKMKSWLKEGAGVWEWPVAATTSPPHDTTGCMPGGGVEGSARLASYDGEW</sequence>
<evidence type="ECO:0000256" key="7">
    <source>
        <dbReference type="ARBA" id="ARBA00033194"/>
    </source>
</evidence>
<evidence type="ECO:0000256" key="5">
    <source>
        <dbReference type="ARBA" id="ARBA00019973"/>
    </source>
</evidence>
<keyword evidence="13" id="KW-1185">Reference proteome</keyword>
<evidence type="ECO:0000256" key="8">
    <source>
        <dbReference type="ARBA" id="ARBA00047899"/>
    </source>
</evidence>
<comment type="caution">
    <text evidence="12">The sequence shown here is derived from an EMBL/GenBank/DDBJ whole genome shotgun (WGS) entry which is preliminary data.</text>
</comment>
<evidence type="ECO:0000256" key="10">
    <source>
        <dbReference type="SAM" id="MobiDB-lite"/>
    </source>
</evidence>
<reference evidence="12" key="2">
    <citation type="submission" date="2020-09" db="EMBL/GenBank/DDBJ databases">
        <title>Reference genome assembly for Australian Ascochyta lentis isolate Al4.</title>
        <authorList>
            <person name="Lee R.C."/>
            <person name="Farfan-Caceres L.M."/>
            <person name="Debler J.W."/>
            <person name="Williams A.H."/>
            <person name="Henares B.M."/>
        </authorList>
    </citation>
    <scope>NUCLEOTIDE SEQUENCE</scope>
    <source>
        <strain evidence="12">Al4</strain>
    </source>
</reference>
<dbReference type="InterPro" id="IPR000719">
    <property type="entry name" value="Prot_kinase_dom"/>
</dbReference>
<dbReference type="SUPFAM" id="SSF56112">
    <property type="entry name" value="Protein kinase-like (PK-like)"/>
    <property type="match status" value="1"/>
</dbReference>
<dbReference type="GO" id="GO:0005524">
    <property type="term" value="F:ATP binding"/>
    <property type="evidence" value="ECO:0007669"/>
    <property type="project" value="InterPro"/>
</dbReference>
<evidence type="ECO:0000256" key="2">
    <source>
        <dbReference type="ARBA" id="ARBA00011534"/>
    </source>
</evidence>
<accession>A0A8H7ME32</accession>
<comment type="catalytic activity">
    <reaction evidence="9">
        <text>L-seryl-[protein] + ATP = O-phospho-L-seryl-[protein] + ADP + H(+)</text>
        <dbReference type="Rhea" id="RHEA:17989"/>
        <dbReference type="Rhea" id="RHEA-COMP:9863"/>
        <dbReference type="Rhea" id="RHEA-COMP:11604"/>
        <dbReference type="ChEBI" id="CHEBI:15378"/>
        <dbReference type="ChEBI" id="CHEBI:29999"/>
        <dbReference type="ChEBI" id="CHEBI:30616"/>
        <dbReference type="ChEBI" id="CHEBI:83421"/>
        <dbReference type="ChEBI" id="CHEBI:456216"/>
        <dbReference type="EC" id="2.7.11.1"/>
    </reaction>
</comment>
<dbReference type="EC" id="2.7.11.1" evidence="3"/>
<feature type="region of interest" description="Disordered" evidence="10">
    <location>
        <begin position="1"/>
        <end position="51"/>
    </location>
</feature>
<evidence type="ECO:0000259" key="11">
    <source>
        <dbReference type="PROSITE" id="PS50011"/>
    </source>
</evidence>
<evidence type="ECO:0000256" key="3">
    <source>
        <dbReference type="ARBA" id="ARBA00012513"/>
    </source>
</evidence>
<evidence type="ECO:0000256" key="4">
    <source>
        <dbReference type="ARBA" id="ARBA00013948"/>
    </source>
</evidence>
<feature type="domain" description="Protein kinase" evidence="11">
    <location>
        <begin position="109"/>
        <end position="380"/>
    </location>
</feature>
<dbReference type="Proteomes" id="UP000651452">
    <property type="component" value="Unassembled WGS sequence"/>
</dbReference>
<gene>
    <name evidence="12" type="ORF">EKO04_009319</name>
</gene>
<evidence type="ECO:0000256" key="6">
    <source>
        <dbReference type="ARBA" id="ARBA00030980"/>
    </source>
</evidence>
<dbReference type="GO" id="GO:0004674">
    <property type="term" value="F:protein serine/threonine kinase activity"/>
    <property type="evidence" value="ECO:0007669"/>
    <property type="project" value="UniProtKB-EC"/>
</dbReference>
<evidence type="ECO:0000256" key="9">
    <source>
        <dbReference type="ARBA" id="ARBA00048679"/>
    </source>
</evidence>
<name>A0A8H7ME32_9PLEO</name>
<evidence type="ECO:0000256" key="1">
    <source>
        <dbReference type="ARBA" id="ARBA00003747"/>
    </source>
</evidence>
<dbReference type="AlphaFoldDB" id="A0A8H7ME32"/>
<dbReference type="PROSITE" id="PS00109">
    <property type="entry name" value="PROTEIN_KINASE_TYR"/>
    <property type="match status" value="1"/>
</dbReference>
<dbReference type="PROSITE" id="PS50011">
    <property type="entry name" value="PROTEIN_KINASE_DOM"/>
    <property type="match status" value="1"/>
</dbReference>
<comment type="subunit">
    <text evidence="2">Component of the EKC/KEOPS complex composed of at least BUD32, CGI121, GON7, KAE1 and PCC1; the whole complex dimerizes.</text>
</comment>
<dbReference type="InterPro" id="IPR011009">
    <property type="entry name" value="Kinase-like_dom_sf"/>
</dbReference>
<dbReference type="Pfam" id="PF00069">
    <property type="entry name" value="Pkinase"/>
    <property type="match status" value="1"/>
</dbReference>
<dbReference type="InterPro" id="IPR008266">
    <property type="entry name" value="Tyr_kinase_AS"/>
</dbReference>
<dbReference type="OrthoDB" id="4062651at2759"/>
<comment type="function">
    <text evidence="1">Component of the EKC/KEOPS complex that is required for the formation of a threonylcarbamoyl group on adenosine at position 37 (t(6)A37) in tRNAs that read codons beginning with adenine. The complex is probably involved in the transfer of the threonylcarbamoyl moiety of threonylcarbamoyl-AMP (TC-AMP) to the N6 group of A37. BUD32 has ATPase activity in the context of the EKC/KEOPS complex and likely plays a supporting role to the catalytic subunit KAE1. The EKC/KEOPS complex also promotes both telomere uncapping and telomere elongation. The complex is required for efficient recruitment of transcriptional coactivators.</text>
</comment>
<dbReference type="Gene3D" id="1.10.510.10">
    <property type="entry name" value="Transferase(Phosphotransferase) domain 1"/>
    <property type="match status" value="1"/>
</dbReference>
<proteinExistence type="predicted"/>
<evidence type="ECO:0000313" key="13">
    <source>
        <dbReference type="Proteomes" id="UP000651452"/>
    </source>
</evidence>